<keyword evidence="3" id="KW-1185">Reference proteome</keyword>
<evidence type="ECO:0008006" key="4">
    <source>
        <dbReference type="Google" id="ProtNLM"/>
    </source>
</evidence>
<accession>A0ABY7N0D3</accession>
<sequence>MVCEFCEKDIPIGLAICPHCGKPQSAPGENGRRILWFVLGVVAMFGIAVAEHHFVFSR</sequence>
<dbReference type="RefSeq" id="WP_270172035.1">
    <property type="nucleotide sequence ID" value="NZ_CP089391.1"/>
</dbReference>
<protein>
    <recommendedName>
        <fullName evidence="4">Zinc ribbon domain-containing protein</fullName>
    </recommendedName>
</protein>
<keyword evidence="1" id="KW-0812">Transmembrane</keyword>
<dbReference type="Proteomes" id="UP001179614">
    <property type="component" value="Chromosome"/>
</dbReference>
<organism evidence="2 3">
    <name type="scientific">Bradyrhizobium xenonodulans</name>
    <dbReference type="NCBI Taxonomy" id="2736875"/>
    <lineage>
        <taxon>Bacteria</taxon>
        <taxon>Pseudomonadati</taxon>
        <taxon>Pseudomonadota</taxon>
        <taxon>Alphaproteobacteria</taxon>
        <taxon>Hyphomicrobiales</taxon>
        <taxon>Nitrobacteraceae</taxon>
        <taxon>Bradyrhizobium</taxon>
    </lineage>
</organism>
<evidence type="ECO:0000313" key="3">
    <source>
        <dbReference type="Proteomes" id="UP001179614"/>
    </source>
</evidence>
<name>A0ABY7N0D3_9BRAD</name>
<gene>
    <name evidence="2" type="ORF">I3J27_18260</name>
</gene>
<evidence type="ECO:0000313" key="2">
    <source>
        <dbReference type="EMBL" id="WBL82277.1"/>
    </source>
</evidence>
<keyword evidence="1" id="KW-0472">Membrane</keyword>
<reference evidence="2" key="1">
    <citation type="submission" date="2021-12" db="EMBL/GenBank/DDBJ databases">
        <title>Bradyrhizobium xenonodulans sp. nov.</title>
        <authorList>
            <person name="Claassens R."/>
            <person name="Venter S.N."/>
            <person name="Beukes C.W."/>
            <person name="Stepkowski T."/>
            <person name="Steenkamp E.T."/>
        </authorList>
    </citation>
    <scope>NUCLEOTIDE SEQUENCE</scope>
    <source>
        <strain evidence="2">14AB</strain>
    </source>
</reference>
<dbReference type="EMBL" id="CP089391">
    <property type="protein sequence ID" value="WBL82277.1"/>
    <property type="molecule type" value="Genomic_DNA"/>
</dbReference>
<keyword evidence="1" id="KW-1133">Transmembrane helix</keyword>
<evidence type="ECO:0000256" key="1">
    <source>
        <dbReference type="SAM" id="Phobius"/>
    </source>
</evidence>
<proteinExistence type="predicted"/>
<feature type="transmembrane region" description="Helical" evidence="1">
    <location>
        <begin position="34"/>
        <end position="56"/>
    </location>
</feature>